<evidence type="ECO:0000313" key="2">
    <source>
        <dbReference type="Proteomes" id="UP000828390"/>
    </source>
</evidence>
<reference evidence="1" key="1">
    <citation type="journal article" date="2019" name="bioRxiv">
        <title>The Genome of the Zebra Mussel, Dreissena polymorpha: A Resource for Invasive Species Research.</title>
        <authorList>
            <person name="McCartney M.A."/>
            <person name="Auch B."/>
            <person name="Kono T."/>
            <person name="Mallez S."/>
            <person name="Zhang Y."/>
            <person name="Obille A."/>
            <person name="Becker A."/>
            <person name="Abrahante J.E."/>
            <person name="Garbe J."/>
            <person name="Badalamenti J.P."/>
            <person name="Herman A."/>
            <person name="Mangelson H."/>
            <person name="Liachko I."/>
            <person name="Sullivan S."/>
            <person name="Sone E.D."/>
            <person name="Koren S."/>
            <person name="Silverstein K.A.T."/>
            <person name="Beckman K.B."/>
            <person name="Gohl D.M."/>
        </authorList>
    </citation>
    <scope>NUCLEOTIDE SEQUENCE</scope>
    <source>
        <strain evidence="1">Duluth1</strain>
        <tissue evidence="1">Whole animal</tissue>
    </source>
</reference>
<sequence>MFHDQTTPPQQFWLLKVRWDSPELDTWLVHDVHVRKDFGKELLSSKRWKHELESIVKSTVEVTNCGPSMSWVPNWDIVHAVQICKPLPEILHWIDRCRGGHWPPVKLLEAARVAPCFLVPAGHPDNDYKSKEWRLSPNMIEQMSI</sequence>
<organism evidence="1 2">
    <name type="scientific">Dreissena polymorpha</name>
    <name type="common">Zebra mussel</name>
    <name type="synonym">Mytilus polymorpha</name>
    <dbReference type="NCBI Taxonomy" id="45954"/>
    <lineage>
        <taxon>Eukaryota</taxon>
        <taxon>Metazoa</taxon>
        <taxon>Spiralia</taxon>
        <taxon>Lophotrochozoa</taxon>
        <taxon>Mollusca</taxon>
        <taxon>Bivalvia</taxon>
        <taxon>Autobranchia</taxon>
        <taxon>Heteroconchia</taxon>
        <taxon>Euheterodonta</taxon>
        <taxon>Imparidentia</taxon>
        <taxon>Neoheterodontei</taxon>
        <taxon>Myida</taxon>
        <taxon>Dreissenoidea</taxon>
        <taxon>Dreissenidae</taxon>
        <taxon>Dreissena</taxon>
    </lineage>
</organism>
<accession>A0A9D4NKT8</accession>
<dbReference type="AlphaFoldDB" id="A0A9D4NKT8"/>
<dbReference type="EMBL" id="JAIWYP010000001">
    <property type="protein sequence ID" value="KAH3897275.1"/>
    <property type="molecule type" value="Genomic_DNA"/>
</dbReference>
<keyword evidence="2" id="KW-1185">Reference proteome</keyword>
<comment type="caution">
    <text evidence="1">The sequence shown here is derived from an EMBL/GenBank/DDBJ whole genome shotgun (WGS) entry which is preliminary data.</text>
</comment>
<name>A0A9D4NKT8_DREPO</name>
<protein>
    <submittedName>
        <fullName evidence="1">Uncharacterized protein</fullName>
    </submittedName>
</protein>
<gene>
    <name evidence="1" type="ORF">DPMN_021462</name>
</gene>
<proteinExistence type="predicted"/>
<dbReference type="Proteomes" id="UP000828390">
    <property type="component" value="Unassembled WGS sequence"/>
</dbReference>
<evidence type="ECO:0000313" key="1">
    <source>
        <dbReference type="EMBL" id="KAH3897275.1"/>
    </source>
</evidence>
<reference evidence="1" key="2">
    <citation type="submission" date="2020-11" db="EMBL/GenBank/DDBJ databases">
        <authorList>
            <person name="McCartney M.A."/>
            <person name="Auch B."/>
            <person name="Kono T."/>
            <person name="Mallez S."/>
            <person name="Becker A."/>
            <person name="Gohl D.M."/>
            <person name="Silverstein K.A.T."/>
            <person name="Koren S."/>
            <person name="Bechman K.B."/>
            <person name="Herman A."/>
            <person name="Abrahante J.E."/>
            <person name="Garbe J."/>
        </authorList>
    </citation>
    <scope>NUCLEOTIDE SEQUENCE</scope>
    <source>
        <strain evidence="1">Duluth1</strain>
        <tissue evidence="1">Whole animal</tissue>
    </source>
</reference>